<feature type="non-terminal residue" evidence="1">
    <location>
        <position position="206"/>
    </location>
</feature>
<dbReference type="AlphaFoldDB" id="A0A9J6AX81"/>
<protein>
    <submittedName>
        <fullName evidence="1">Uncharacterized protein</fullName>
    </submittedName>
</protein>
<organism evidence="1 2">
    <name type="scientific">Solanum commersonii</name>
    <name type="common">Commerson's wild potato</name>
    <name type="synonym">Commerson's nightshade</name>
    <dbReference type="NCBI Taxonomy" id="4109"/>
    <lineage>
        <taxon>Eukaryota</taxon>
        <taxon>Viridiplantae</taxon>
        <taxon>Streptophyta</taxon>
        <taxon>Embryophyta</taxon>
        <taxon>Tracheophyta</taxon>
        <taxon>Spermatophyta</taxon>
        <taxon>Magnoliopsida</taxon>
        <taxon>eudicotyledons</taxon>
        <taxon>Gunneridae</taxon>
        <taxon>Pentapetalae</taxon>
        <taxon>asterids</taxon>
        <taxon>lamiids</taxon>
        <taxon>Solanales</taxon>
        <taxon>Solanaceae</taxon>
        <taxon>Solanoideae</taxon>
        <taxon>Solaneae</taxon>
        <taxon>Solanum</taxon>
    </lineage>
</organism>
<dbReference type="OrthoDB" id="1301438at2759"/>
<dbReference type="EMBL" id="JACXVP010000001">
    <property type="protein sequence ID" value="KAG5628827.1"/>
    <property type="molecule type" value="Genomic_DNA"/>
</dbReference>
<keyword evidence="2" id="KW-1185">Reference proteome</keyword>
<accession>A0A9J6AX81</accession>
<sequence>AVLMGYGCGFVIGLSIIYKMPSTQYPAWFSRKDVELEHKIIKRMKRHKKRNYYSVIQVHCIAGMRIKALTFIVAPEDSTISTTLPVSPSTPSADGFAPDVGDKILWISTVVTLTRLGSRHQFLHLINHKHVIAAFDVKYENFEIITLCNASPWTMSEELQFDRGKEEISGHTLCEMIKWILRLVDFRADYKKRTGETYHRRSLDME</sequence>
<name>A0A9J6AX81_SOLCO</name>
<evidence type="ECO:0000313" key="1">
    <source>
        <dbReference type="EMBL" id="KAG5628827.1"/>
    </source>
</evidence>
<reference evidence="1 2" key="1">
    <citation type="submission" date="2020-09" db="EMBL/GenBank/DDBJ databases">
        <title>De no assembly of potato wild relative species, Solanum commersonii.</title>
        <authorList>
            <person name="Cho K."/>
        </authorList>
    </citation>
    <scope>NUCLEOTIDE SEQUENCE [LARGE SCALE GENOMIC DNA]</scope>
    <source>
        <strain evidence="1">LZ3.2</strain>
        <tissue evidence="1">Leaf</tissue>
    </source>
</reference>
<gene>
    <name evidence="1" type="ORF">H5410_000544</name>
</gene>
<evidence type="ECO:0000313" key="2">
    <source>
        <dbReference type="Proteomes" id="UP000824120"/>
    </source>
</evidence>
<dbReference type="Proteomes" id="UP000824120">
    <property type="component" value="Chromosome 1"/>
</dbReference>
<proteinExistence type="predicted"/>
<comment type="caution">
    <text evidence="1">The sequence shown here is derived from an EMBL/GenBank/DDBJ whole genome shotgun (WGS) entry which is preliminary data.</text>
</comment>